<evidence type="ECO:0000256" key="2">
    <source>
        <dbReference type="ARBA" id="ARBA00022475"/>
    </source>
</evidence>
<dbReference type="InterPro" id="IPR036866">
    <property type="entry name" value="RibonucZ/Hydroxyglut_hydro"/>
</dbReference>
<reference evidence="9" key="1">
    <citation type="submission" date="2016-10" db="EMBL/GenBank/DDBJ databases">
        <authorList>
            <person name="Varghese N."/>
            <person name="Submissions S."/>
        </authorList>
    </citation>
    <scope>NUCLEOTIDE SEQUENCE [LARGE SCALE GENOMIC DNA]</scope>
    <source>
        <strain evidence="9">Nm76</strain>
    </source>
</reference>
<evidence type="ECO:0000313" key="8">
    <source>
        <dbReference type="EMBL" id="SEO16835.1"/>
    </source>
</evidence>
<dbReference type="InterPro" id="IPR004477">
    <property type="entry name" value="ComEC_N"/>
</dbReference>
<keyword evidence="9" id="KW-1185">Reference proteome</keyword>
<evidence type="ECO:0000256" key="1">
    <source>
        <dbReference type="ARBA" id="ARBA00004651"/>
    </source>
</evidence>
<dbReference type="GO" id="GO:0005886">
    <property type="term" value="C:plasma membrane"/>
    <property type="evidence" value="ECO:0007669"/>
    <property type="project" value="UniProtKB-SubCell"/>
</dbReference>
<feature type="transmembrane region" description="Helical" evidence="6">
    <location>
        <begin position="421"/>
        <end position="442"/>
    </location>
</feature>
<evidence type="ECO:0000256" key="6">
    <source>
        <dbReference type="SAM" id="Phobius"/>
    </source>
</evidence>
<dbReference type="Pfam" id="PF00753">
    <property type="entry name" value="Lactamase_B"/>
    <property type="match status" value="1"/>
</dbReference>
<dbReference type="Proteomes" id="UP000198814">
    <property type="component" value="Unassembled WGS sequence"/>
</dbReference>
<dbReference type="NCBIfam" id="TIGR00361">
    <property type="entry name" value="ComEC_Rec2"/>
    <property type="match status" value="1"/>
</dbReference>
<organism evidence="8 9">
    <name type="scientific">Nitrosomonas oligotropha</name>
    <dbReference type="NCBI Taxonomy" id="42354"/>
    <lineage>
        <taxon>Bacteria</taxon>
        <taxon>Pseudomonadati</taxon>
        <taxon>Pseudomonadota</taxon>
        <taxon>Betaproteobacteria</taxon>
        <taxon>Nitrosomonadales</taxon>
        <taxon>Nitrosomonadaceae</taxon>
        <taxon>Nitrosomonas</taxon>
    </lineage>
</organism>
<dbReference type="InterPro" id="IPR035681">
    <property type="entry name" value="ComA-like_MBL"/>
</dbReference>
<evidence type="ECO:0000313" key="9">
    <source>
        <dbReference type="Proteomes" id="UP000198814"/>
    </source>
</evidence>
<dbReference type="SMART" id="SM00849">
    <property type="entry name" value="Lactamase_B"/>
    <property type="match status" value="1"/>
</dbReference>
<dbReference type="OrthoDB" id="9761531at2"/>
<dbReference type="InterPro" id="IPR004797">
    <property type="entry name" value="Competence_ComEC/Rec2"/>
</dbReference>
<dbReference type="EMBL" id="FODO01000005">
    <property type="protein sequence ID" value="SEO16835.1"/>
    <property type="molecule type" value="Genomic_DNA"/>
</dbReference>
<feature type="transmembrane region" description="Helical" evidence="6">
    <location>
        <begin position="260"/>
        <end position="283"/>
    </location>
</feature>
<dbReference type="InterPro" id="IPR025405">
    <property type="entry name" value="DUF4131"/>
</dbReference>
<evidence type="ECO:0000256" key="3">
    <source>
        <dbReference type="ARBA" id="ARBA00022692"/>
    </source>
</evidence>
<name>A0A1H8MHH4_9PROT</name>
<dbReference type="Pfam" id="PF03772">
    <property type="entry name" value="Competence"/>
    <property type="match status" value="1"/>
</dbReference>
<feature type="transmembrane region" description="Helical" evidence="6">
    <location>
        <begin position="342"/>
        <end position="360"/>
    </location>
</feature>
<accession>A0A1H8MHH4</accession>
<keyword evidence="3 6" id="KW-0812">Transmembrane</keyword>
<dbReference type="NCBIfam" id="TIGR00360">
    <property type="entry name" value="ComEC_N-term"/>
    <property type="match status" value="1"/>
</dbReference>
<evidence type="ECO:0000259" key="7">
    <source>
        <dbReference type="SMART" id="SM00849"/>
    </source>
</evidence>
<dbReference type="Pfam" id="PF13567">
    <property type="entry name" value="DUF4131"/>
    <property type="match status" value="1"/>
</dbReference>
<gene>
    <name evidence="8" type="ORF">SAMN05216333_10596</name>
</gene>
<feature type="transmembrane region" description="Helical" evidence="6">
    <location>
        <begin position="396"/>
        <end position="415"/>
    </location>
</feature>
<sequence>MSVRLNILAFVFGVGLLQQQAELPVLDWAWGLMPILAVNGLLARYSSGASIMLRRILLCLFFLGIGFFWAAALAQWRLSDFLPQSWERQDIQITGVVASVQQSNERGTRFRFDVEQVITPGAVVPQHLLISWFKVRQTGAHPLERPILHAGERWRITVRLKQPHGSMNPHGFDYEAWALERNIRATGYVRPSTDNELLQPMFSRPKYWIEHIREDIQQRFAAHLSGHSYAGVLQALAMGDQHAIPRDQWQIFTRTGTNHLMAISGLHITMISSMVFALVFWLWRRLAYLTLRLPARRAAVAAGLVVALAYAVLSGFAIPAQRTLYMLAVVAIAIWRGRQSAATTVLAWALFWVVLLDPWAVMAPGFWLSFGAIGLIMLITVGRIGRVHWLIDWLRVQWAITLGLIPLLLVFFQQIPMLSPFANAIAIPLISLVVVPLTLLAVIPLFDFILPLAHEVLSFVMAVLHALSDFPQAVWQQHTPPLWAILAAICGILWMLLPGSLASGFFAGFPARWLGVVALLPVFWVLPAQPKSGELWLTILDAGQGLAVVARTAHHTVLFDTGPGFGDTDSGSRIVVPFLRGEGIRKLDAMIVSHADTDHSGGALSIMDEMPVELLLSSLSDQHPIRRTVKHHDQCQAGQSLHWDGVHFELLHPLPQDYANPQRKVNSNSCVLKITSKHGSVLLPADIEGKDELALLSRASEKLPATVLIAPHHGSLSSSTMSFVQQVSPALTVFTVGYLNRYGHPREEVMARYLNLNSRLLRSDRDGAILLRFTGNGWSAESWRQLKRRYWHHSTIE</sequence>
<feature type="transmembrane region" description="Helical" evidence="6">
    <location>
        <begin position="366"/>
        <end position="384"/>
    </location>
</feature>
<dbReference type="STRING" id="42354.SAMN05216333_10596"/>
<feature type="transmembrane region" description="Helical" evidence="6">
    <location>
        <begin position="295"/>
        <end position="313"/>
    </location>
</feature>
<feature type="transmembrane region" description="Helical" evidence="6">
    <location>
        <begin position="57"/>
        <end position="76"/>
    </location>
</feature>
<protein>
    <submittedName>
        <fullName evidence="8">Competence protein ComEC</fullName>
    </submittedName>
</protein>
<dbReference type="InterPro" id="IPR001279">
    <property type="entry name" value="Metallo-B-lactamas"/>
</dbReference>
<feature type="domain" description="Metallo-beta-lactamase" evidence="7">
    <location>
        <begin position="544"/>
        <end position="713"/>
    </location>
</feature>
<proteinExistence type="predicted"/>
<dbReference type="SUPFAM" id="SSF56281">
    <property type="entry name" value="Metallo-hydrolase/oxidoreductase"/>
    <property type="match status" value="1"/>
</dbReference>
<dbReference type="CDD" id="cd07731">
    <property type="entry name" value="ComA-like_MBL-fold"/>
    <property type="match status" value="1"/>
</dbReference>
<feature type="transmembrane region" description="Helical" evidence="6">
    <location>
        <begin position="504"/>
        <end position="526"/>
    </location>
</feature>
<dbReference type="Gene3D" id="3.60.15.10">
    <property type="entry name" value="Ribonuclease Z/Hydroxyacylglutathione hydrolase-like"/>
    <property type="match status" value="1"/>
</dbReference>
<feature type="transmembrane region" description="Helical" evidence="6">
    <location>
        <begin position="480"/>
        <end position="497"/>
    </location>
</feature>
<dbReference type="GO" id="GO:0030420">
    <property type="term" value="P:establishment of competence for transformation"/>
    <property type="evidence" value="ECO:0007669"/>
    <property type="project" value="InterPro"/>
</dbReference>
<keyword evidence="2" id="KW-1003">Cell membrane</keyword>
<evidence type="ECO:0000256" key="4">
    <source>
        <dbReference type="ARBA" id="ARBA00022989"/>
    </source>
</evidence>
<evidence type="ECO:0000256" key="5">
    <source>
        <dbReference type="ARBA" id="ARBA00023136"/>
    </source>
</evidence>
<dbReference type="AlphaFoldDB" id="A0A1H8MHH4"/>
<keyword evidence="4 6" id="KW-1133">Transmembrane helix</keyword>
<dbReference type="InterPro" id="IPR052159">
    <property type="entry name" value="Competence_DNA_uptake"/>
</dbReference>
<comment type="subcellular location">
    <subcellularLocation>
        <location evidence="1">Cell membrane</location>
        <topology evidence="1">Multi-pass membrane protein</topology>
    </subcellularLocation>
</comment>
<dbReference type="PANTHER" id="PTHR30619:SF1">
    <property type="entry name" value="RECOMBINATION PROTEIN 2"/>
    <property type="match status" value="1"/>
</dbReference>
<dbReference type="RefSeq" id="WP_090316813.1">
    <property type="nucleotide sequence ID" value="NZ_FNOE01000005.1"/>
</dbReference>
<dbReference type="PANTHER" id="PTHR30619">
    <property type="entry name" value="DNA INTERNALIZATION/COMPETENCE PROTEIN COMEC/REC2"/>
    <property type="match status" value="1"/>
</dbReference>
<keyword evidence="5 6" id="KW-0472">Membrane</keyword>
<feature type="transmembrane region" description="Helical" evidence="6">
    <location>
        <begin position="449"/>
        <end position="468"/>
    </location>
</feature>